<evidence type="ECO:0000313" key="13">
    <source>
        <dbReference type="EMBL" id="KAL3773917.1"/>
    </source>
</evidence>
<feature type="domain" description="RING-type" evidence="12">
    <location>
        <begin position="311"/>
        <end position="352"/>
    </location>
</feature>
<comment type="caution">
    <text evidence="13">The sequence shown here is derived from an EMBL/GenBank/DDBJ whole genome shotgun (WGS) entry which is preliminary data.</text>
</comment>
<dbReference type="InterPro" id="IPR001841">
    <property type="entry name" value="Znf_RING"/>
</dbReference>
<evidence type="ECO:0000256" key="3">
    <source>
        <dbReference type="ARBA" id="ARBA00022679"/>
    </source>
</evidence>
<keyword evidence="7" id="KW-0862">Zinc</keyword>
<gene>
    <name evidence="13" type="ORF">ACHAWO_004525</name>
</gene>
<keyword evidence="10" id="KW-0812">Transmembrane</keyword>
<organism evidence="13 14">
    <name type="scientific">Cyclotella atomus</name>
    <dbReference type="NCBI Taxonomy" id="382360"/>
    <lineage>
        <taxon>Eukaryota</taxon>
        <taxon>Sar</taxon>
        <taxon>Stramenopiles</taxon>
        <taxon>Ochrophyta</taxon>
        <taxon>Bacillariophyta</taxon>
        <taxon>Coscinodiscophyceae</taxon>
        <taxon>Thalassiosirophycidae</taxon>
        <taxon>Stephanodiscales</taxon>
        <taxon>Stephanodiscaceae</taxon>
        <taxon>Cyclotella</taxon>
    </lineage>
</organism>
<dbReference type="SMART" id="SM00184">
    <property type="entry name" value="RING"/>
    <property type="match status" value="1"/>
</dbReference>
<sequence length="422" mass="47936">MKLCLLLTALPLSNGFGHITRTCRVNDEVESIYVEEHADSSRFLRGRPGGYTKAFIKIANHEEEYTQERALGMRGQWSSQRSNSTTPSVVPFDGLHCECTTRLATRDSFYCPVTSNSCEVWTGFKSKDDYAVSCTNENWMVAYARYMWYYLVFWFAFLALSLLLTAPGQHAIKYVISRRFPGINHRIVDLMVELEGNRQMQTQINIAYERHAQRRRDGWVTGYKLKTRRYCGADEKAGDKSDGDMAINTDASEPDAAENDGSLVKSEEKDHVSDDEINDSNVDTSLEKSGEEVNEQTQDACSRGSGEHDTCTICLLDIEEGDIIADVKCGHHYHADCLKEWILKKNSCPLCQASDVAEEVREFASDDDFNHSLGRDASADQDTMLGRFRRRAQLTVIGDGYSVFEIETRHYSNDQRRFFAPF</sequence>
<feature type="chain" id="PRO_5044776277" description="RING-type E3 ubiquitin transferase" evidence="11">
    <location>
        <begin position="16"/>
        <end position="422"/>
    </location>
</feature>
<dbReference type="EC" id="2.3.2.27" evidence="2"/>
<keyword evidence="14" id="KW-1185">Reference proteome</keyword>
<keyword evidence="6" id="KW-0833">Ubl conjugation pathway</keyword>
<evidence type="ECO:0000256" key="8">
    <source>
        <dbReference type="PROSITE-ProRule" id="PRU00175"/>
    </source>
</evidence>
<evidence type="ECO:0000256" key="4">
    <source>
        <dbReference type="ARBA" id="ARBA00022723"/>
    </source>
</evidence>
<evidence type="ECO:0000256" key="6">
    <source>
        <dbReference type="ARBA" id="ARBA00022786"/>
    </source>
</evidence>
<keyword evidence="10" id="KW-0472">Membrane</keyword>
<name>A0ABD3NG33_9STRA</name>
<dbReference type="GO" id="GO:0008270">
    <property type="term" value="F:zinc ion binding"/>
    <property type="evidence" value="ECO:0007669"/>
    <property type="project" value="UniProtKB-KW"/>
</dbReference>
<keyword evidence="11" id="KW-0732">Signal</keyword>
<evidence type="ECO:0000313" key="14">
    <source>
        <dbReference type="Proteomes" id="UP001530400"/>
    </source>
</evidence>
<keyword evidence="10" id="KW-1133">Transmembrane helix</keyword>
<dbReference type="Gene3D" id="3.30.40.10">
    <property type="entry name" value="Zinc/RING finger domain, C3HC4 (zinc finger)"/>
    <property type="match status" value="1"/>
</dbReference>
<evidence type="ECO:0000256" key="1">
    <source>
        <dbReference type="ARBA" id="ARBA00000900"/>
    </source>
</evidence>
<dbReference type="Proteomes" id="UP001530400">
    <property type="component" value="Unassembled WGS sequence"/>
</dbReference>
<evidence type="ECO:0000256" key="10">
    <source>
        <dbReference type="SAM" id="Phobius"/>
    </source>
</evidence>
<dbReference type="PANTHER" id="PTHR22937">
    <property type="entry name" value="E3 UBIQUITIN-PROTEIN LIGASE RNF165"/>
    <property type="match status" value="1"/>
</dbReference>
<dbReference type="PROSITE" id="PS50089">
    <property type="entry name" value="ZF_RING_2"/>
    <property type="match status" value="1"/>
</dbReference>
<dbReference type="SUPFAM" id="SSF57850">
    <property type="entry name" value="RING/U-box"/>
    <property type="match status" value="1"/>
</dbReference>
<dbReference type="InterPro" id="IPR045191">
    <property type="entry name" value="MBR1/2-like"/>
</dbReference>
<evidence type="ECO:0000256" key="5">
    <source>
        <dbReference type="ARBA" id="ARBA00022771"/>
    </source>
</evidence>
<dbReference type="AlphaFoldDB" id="A0ABD3NG33"/>
<dbReference type="InterPro" id="IPR013083">
    <property type="entry name" value="Znf_RING/FYVE/PHD"/>
</dbReference>
<keyword evidence="3" id="KW-0808">Transferase</keyword>
<feature type="signal peptide" evidence="11">
    <location>
        <begin position="1"/>
        <end position="15"/>
    </location>
</feature>
<proteinExistence type="predicted"/>
<feature type="transmembrane region" description="Helical" evidence="10">
    <location>
        <begin position="146"/>
        <end position="166"/>
    </location>
</feature>
<evidence type="ECO:0000256" key="7">
    <source>
        <dbReference type="ARBA" id="ARBA00022833"/>
    </source>
</evidence>
<keyword evidence="4" id="KW-0479">Metal-binding</keyword>
<dbReference type="EMBL" id="JALLPJ020001215">
    <property type="protein sequence ID" value="KAL3773917.1"/>
    <property type="molecule type" value="Genomic_DNA"/>
</dbReference>
<feature type="region of interest" description="Disordered" evidence="9">
    <location>
        <begin position="236"/>
        <end position="308"/>
    </location>
</feature>
<dbReference type="GO" id="GO:0061630">
    <property type="term" value="F:ubiquitin protein ligase activity"/>
    <property type="evidence" value="ECO:0007669"/>
    <property type="project" value="UniProtKB-EC"/>
</dbReference>
<evidence type="ECO:0000256" key="9">
    <source>
        <dbReference type="SAM" id="MobiDB-lite"/>
    </source>
</evidence>
<dbReference type="Pfam" id="PF13639">
    <property type="entry name" value="zf-RING_2"/>
    <property type="match status" value="1"/>
</dbReference>
<protein>
    <recommendedName>
        <fullName evidence="2">RING-type E3 ubiquitin transferase</fullName>
        <ecNumber evidence="2">2.3.2.27</ecNumber>
    </recommendedName>
</protein>
<dbReference type="PANTHER" id="PTHR22937:SF65">
    <property type="entry name" value="E3 UBIQUITIN-PROTEIN LIGASE ARK2C"/>
    <property type="match status" value="1"/>
</dbReference>
<evidence type="ECO:0000259" key="12">
    <source>
        <dbReference type="PROSITE" id="PS50089"/>
    </source>
</evidence>
<evidence type="ECO:0000256" key="11">
    <source>
        <dbReference type="SAM" id="SignalP"/>
    </source>
</evidence>
<feature type="compositionally biased region" description="Basic and acidic residues" evidence="9">
    <location>
        <begin position="265"/>
        <end position="274"/>
    </location>
</feature>
<comment type="catalytic activity">
    <reaction evidence="1">
        <text>S-ubiquitinyl-[E2 ubiquitin-conjugating enzyme]-L-cysteine + [acceptor protein]-L-lysine = [E2 ubiquitin-conjugating enzyme]-L-cysteine + N(6)-ubiquitinyl-[acceptor protein]-L-lysine.</text>
        <dbReference type="EC" id="2.3.2.27"/>
    </reaction>
</comment>
<evidence type="ECO:0000256" key="2">
    <source>
        <dbReference type="ARBA" id="ARBA00012483"/>
    </source>
</evidence>
<accession>A0ABD3NG33</accession>
<keyword evidence="5 8" id="KW-0863">Zinc-finger</keyword>
<reference evidence="13 14" key="1">
    <citation type="submission" date="2024-10" db="EMBL/GenBank/DDBJ databases">
        <title>Updated reference genomes for cyclostephanoid diatoms.</title>
        <authorList>
            <person name="Roberts W.R."/>
            <person name="Alverson A.J."/>
        </authorList>
    </citation>
    <scope>NUCLEOTIDE SEQUENCE [LARGE SCALE GENOMIC DNA]</scope>
    <source>
        <strain evidence="13 14">AJA010-31</strain>
    </source>
</reference>